<evidence type="ECO:0000256" key="1">
    <source>
        <dbReference type="SAM" id="Phobius"/>
    </source>
</evidence>
<keyword evidence="1" id="KW-0472">Membrane</keyword>
<proteinExistence type="predicted"/>
<feature type="transmembrane region" description="Helical" evidence="1">
    <location>
        <begin position="95"/>
        <end position="112"/>
    </location>
</feature>
<protein>
    <submittedName>
        <fullName evidence="2">Conjugal transfer protein TraX</fullName>
    </submittedName>
</protein>
<accession>A0A0K1QK99</accession>
<dbReference type="OrthoDB" id="5676588at2"/>
<keyword evidence="1" id="KW-0812">Transmembrane</keyword>
<name>A0A0K1QK99_PSEFL</name>
<dbReference type="Proteomes" id="UP000017175">
    <property type="component" value="Chromosome"/>
</dbReference>
<organism evidence="2 3">
    <name type="scientific">Pseudomonas fluorescens NCIMB 11764</name>
    <dbReference type="NCBI Taxonomy" id="1221522"/>
    <lineage>
        <taxon>Bacteria</taxon>
        <taxon>Pseudomonadati</taxon>
        <taxon>Pseudomonadota</taxon>
        <taxon>Gammaproteobacteria</taxon>
        <taxon>Pseudomonadales</taxon>
        <taxon>Pseudomonadaceae</taxon>
        <taxon>Pseudomonas</taxon>
    </lineage>
</organism>
<dbReference type="InterPro" id="IPR008875">
    <property type="entry name" value="TraX"/>
</dbReference>
<dbReference type="EMBL" id="CP010945">
    <property type="protein sequence ID" value="AKV06092.1"/>
    <property type="molecule type" value="Genomic_DNA"/>
</dbReference>
<feature type="transmembrane region" description="Helical" evidence="1">
    <location>
        <begin position="192"/>
        <end position="210"/>
    </location>
</feature>
<dbReference type="AlphaFoldDB" id="A0A0K1QK99"/>
<dbReference type="eggNOG" id="ENOG50331KM">
    <property type="taxonomic scope" value="Bacteria"/>
</dbReference>
<keyword evidence="1" id="KW-1133">Transmembrane helix</keyword>
<dbReference type="Pfam" id="PF05857">
    <property type="entry name" value="TraX"/>
    <property type="match status" value="1"/>
</dbReference>
<feature type="transmembrane region" description="Helical" evidence="1">
    <location>
        <begin position="132"/>
        <end position="154"/>
    </location>
</feature>
<gene>
    <name evidence="2" type="ORF">B723_06655</name>
</gene>
<evidence type="ECO:0000313" key="3">
    <source>
        <dbReference type="Proteomes" id="UP000017175"/>
    </source>
</evidence>
<sequence>MKLNRNNSLDLVKWIALLSMIIDHAWYVLPAESQEPFRWMRIVGRLAFPLFCLSIAANVYRQPTEYPGGWKYLGGMILFALISQQPYSKFFEGNYLNILFTLGLGLVIAQAVHHRTATLIAAGTVALAITVAYRPIVSYGLAGVLLPVILLAALQARELEIRIATWSLAALITAIANAGSGILIISDLPTKAQAGICAAALAPLLGLALLQVRVQSIRPVGSWMYPLYPIHMLLLSSLSLARI</sequence>
<evidence type="ECO:0000313" key="2">
    <source>
        <dbReference type="EMBL" id="AKV06092.1"/>
    </source>
</evidence>
<feature type="transmembrane region" description="Helical" evidence="1">
    <location>
        <begin position="166"/>
        <end position="186"/>
    </location>
</feature>
<reference evidence="2 3" key="1">
    <citation type="journal article" date="2012" name="J. Bacteriol.">
        <title>Draft genome sequence of the cyanide-utilizing bacterium Pseudomonas fluorescens strain NCIMB 11764.</title>
        <authorList>
            <person name="Vilo C.A."/>
            <person name="Benedik M.J."/>
            <person name="Kunz D.A."/>
            <person name="Dong Q."/>
        </authorList>
    </citation>
    <scope>NUCLEOTIDE SEQUENCE [LARGE SCALE GENOMIC DNA]</scope>
    <source>
        <strain evidence="2 3">NCIMB 11764</strain>
    </source>
</reference>